<dbReference type="AlphaFoldDB" id="X1KNF2"/>
<sequence>VNEHLDENKDDYEFVAEVFSALWEDYVGISYSKFLEIFEPALLHIFAEGEERGRIYRDHYIHQFQVFLLGAYIIDKFYADFEKYNCPKPEISWLITSSFHDMAYPVQLYDDWSKGFFQKVFNVDIKLANIDLKTSFIDQSFLVCMGYLICSLCCVHEGIELRNNWLAKKKELVQFFYREITEGKNH</sequence>
<feature type="non-terminal residue" evidence="1">
    <location>
        <position position="186"/>
    </location>
</feature>
<protein>
    <submittedName>
        <fullName evidence="1">Uncharacterized protein</fullName>
    </submittedName>
</protein>
<feature type="non-terminal residue" evidence="1">
    <location>
        <position position="1"/>
    </location>
</feature>
<organism evidence="1">
    <name type="scientific">marine sediment metagenome</name>
    <dbReference type="NCBI Taxonomy" id="412755"/>
    <lineage>
        <taxon>unclassified sequences</taxon>
        <taxon>metagenomes</taxon>
        <taxon>ecological metagenomes</taxon>
    </lineage>
</organism>
<evidence type="ECO:0000313" key="1">
    <source>
        <dbReference type="EMBL" id="GAI08218.1"/>
    </source>
</evidence>
<name>X1KNF2_9ZZZZ</name>
<gene>
    <name evidence="1" type="ORF">S06H3_23531</name>
</gene>
<comment type="caution">
    <text evidence="1">The sequence shown here is derived from an EMBL/GenBank/DDBJ whole genome shotgun (WGS) entry which is preliminary data.</text>
</comment>
<dbReference type="EMBL" id="BARV01012809">
    <property type="protein sequence ID" value="GAI08218.1"/>
    <property type="molecule type" value="Genomic_DNA"/>
</dbReference>
<proteinExistence type="predicted"/>
<accession>X1KNF2</accession>
<reference evidence="1" key="1">
    <citation type="journal article" date="2014" name="Front. Microbiol.">
        <title>High frequency of phylogenetically diverse reductive dehalogenase-homologous genes in deep subseafloor sedimentary metagenomes.</title>
        <authorList>
            <person name="Kawai M."/>
            <person name="Futagami T."/>
            <person name="Toyoda A."/>
            <person name="Takaki Y."/>
            <person name="Nishi S."/>
            <person name="Hori S."/>
            <person name="Arai W."/>
            <person name="Tsubouchi T."/>
            <person name="Morono Y."/>
            <person name="Uchiyama I."/>
            <person name="Ito T."/>
            <person name="Fujiyama A."/>
            <person name="Inagaki F."/>
            <person name="Takami H."/>
        </authorList>
    </citation>
    <scope>NUCLEOTIDE SEQUENCE</scope>
    <source>
        <strain evidence="1">Expedition CK06-06</strain>
    </source>
</reference>